<keyword evidence="5 6" id="KW-0472">Membrane</keyword>
<keyword evidence="3 6" id="KW-0812">Transmembrane</keyword>
<dbReference type="PANTHER" id="PTHR35007">
    <property type="entry name" value="INTEGRAL MEMBRANE PROTEIN-RELATED"/>
    <property type="match status" value="1"/>
</dbReference>
<evidence type="ECO:0000256" key="3">
    <source>
        <dbReference type="ARBA" id="ARBA00022692"/>
    </source>
</evidence>
<evidence type="ECO:0000256" key="6">
    <source>
        <dbReference type="SAM" id="Phobius"/>
    </source>
</evidence>
<dbReference type="InterPro" id="IPR042094">
    <property type="entry name" value="T2SS_GspF_sf"/>
</dbReference>
<evidence type="ECO:0000256" key="1">
    <source>
        <dbReference type="ARBA" id="ARBA00004651"/>
    </source>
</evidence>
<sequence>MNTIFYGFVILTFVAVVLTIEGAYQWWNARHGSAARRIESRIRAMSAGGSVQQERLSILKKRMLDESRPFDRMLLRVPRVHALDLVIQQSGLDWTLPKLIVLSAVFAAFAWFTTSVATRMQLAALPVALLAGCLPLMYVMRSRGRRLRKLERQLPDICDMISRALRSGHSFTSTLGMVGDEFPDPMGGEFRVTFDEVNYGVSLHDALMNLATRVPVQDLRYFVIAVLIQRETGGNLAELLDSIGALIRERFKLFDKVRVLSAEGRLSAWILGLLPFGTAAVMALLNREFLSVLWEDPAGIRMVGTMLVSMAFGLFWIRRIVRIRV</sequence>
<comment type="caution">
    <text evidence="8">The sequence shown here is derived from an EMBL/GenBank/DDBJ whole genome shotgun (WGS) entry which is preliminary data.</text>
</comment>
<gene>
    <name evidence="8" type="ORF">DT99_34495</name>
</gene>
<feature type="domain" description="Type II secretion system protein GspF" evidence="7">
    <location>
        <begin position="158"/>
        <end position="282"/>
    </location>
</feature>
<organism evidence="8">
    <name type="scientific">Burkholderia cenocepacia</name>
    <dbReference type="NCBI Taxonomy" id="95486"/>
    <lineage>
        <taxon>Bacteria</taxon>
        <taxon>Pseudomonadati</taxon>
        <taxon>Pseudomonadota</taxon>
        <taxon>Betaproteobacteria</taxon>
        <taxon>Burkholderiales</taxon>
        <taxon>Burkholderiaceae</taxon>
        <taxon>Burkholderia</taxon>
        <taxon>Burkholderia cepacia complex</taxon>
    </lineage>
</organism>
<dbReference type="InterPro" id="IPR018076">
    <property type="entry name" value="T2SS_GspF_dom"/>
</dbReference>
<name>A0A071M2E1_9BURK</name>
<feature type="transmembrane region" description="Helical" evidence="6">
    <location>
        <begin position="123"/>
        <end position="140"/>
    </location>
</feature>
<dbReference type="OrthoDB" id="597333at2"/>
<comment type="subcellular location">
    <subcellularLocation>
        <location evidence="1">Cell membrane</location>
        <topology evidence="1">Multi-pass membrane protein</topology>
    </subcellularLocation>
</comment>
<feature type="transmembrane region" description="Helical" evidence="6">
    <location>
        <begin position="99"/>
        <end position="117"/>
    </location>
</feature>
<accession>A0A071M2E1</accession>
<evidence type="ECO:0000313" key="8">
    <source>
        <dbReference type="EMBL" id="KEA54832.1"/>
    </source>
</evidence>
<keyword evidence="2" id="KW-1003">Cell membrane</keyword>
<dbReference type="Pfam" id="PF00482">
    <property type="entry name" value="T2SSF"/>
    <property type="match status" value="1"/>
</dbReference>
<evidence type="ECO:0000259" key="7">
    <source>
        <dbReference type="Pfam" id="PF00482"/>
    </source>
</evidence>
<dbReference type="PANTHER" id="PTHR35007:SF1">
    <property type="entry name" value="PILUS ASSEMBLY PROTEIN"/>
    <property type="match status" value="1"/>
</dbReference>
<dbReference type="AlphaFoldDB" id="A0A071M2E1"/>
<keyword evidence="4 6" id="KW-1133">Transmembrane helix</keyword>
<feature type="transmembrane region" description="Helical" evidence="6">
    <location>
        <begin position="6"/>
        <end position="27"/>
    </location>
</feature>
<proteinExistence type="predicted"/>
<evidence type="ECO:0000256" key="4">
    <source>
        <dbReference type="ARBA" id="ARBA00022989"/>
    </source>
</evidence>
<reference evidence="8" key="1">
    <citation type="submission" date="2014-04" db="EMBL/GenBank/DDBJ databases">
        <title>In planta biocontrol of soil-borne Fusarium wilt of banana through a plant endophytic bacterium, Burkholderia cenocepacia 869T2.</title>
        <authorList>
            <person name="Ho Y.-N."/>
            <person name="Chiang H.-M."/>
            <person name="Chao C.-P."/>
            <person name="Su C.-C."/>
            <person name="Hsu H.-F."/>
            <person name="Guo C.-T."/>
            <person name="Hsieh J.-L."/>
            <person name="Huang C.-C."/>
        </authorList>
    </citation>
    <scope>NUCLEOTIDE SEQUENCE [LARGE SCALE GENOMIC DNA]</scope>
    <source>
        <strain evidence="8">869T2</strain>
    </source>
</reference>
<evidence type="ECO:0000256" key="2">
    <source>
        <dbReference type="ARBA" id="ARBA00022475"/>
    </source>
</evidence>
<feature type="transmembrane region" description="Helical" evidence="6">
    <location>
        <begin position="266"/>
        <end position="286"/>
    </location>
</feature>
<evidence type="ECO:0000256" key="5">
    <source>
        <dbReference type="ARBA" id="ARBA00023136"/>
    </source>
</evidence>
<feature type="transmembrane region" description="Helical" evidence="6">
    <location>
        <begin position="298"/>
        <end position="317"/>
    </location>
</feature>
<dbReference type="GO" id="GO:0005886">
    <property type="term" value="C:plasma membrane"/>
    <property type="evidence" value="ECO:0007669"/>
    <property type="project" value="UniProtKB-SubCell"/>
</dbReference>
<protein>
    <submittedName>
        <fullName evidence="8">Pilus assembly protein TadB</fullName>
    </submittedName>
</protein>
<dbReference type="Gene3D" id="1.20.81.30">
    <property type="entry name" value="Type II secretion system (T2SS), domain F"/>
    <property type="match status" value="1"/>
</dbReference>
<dbReference type="EMBL" id="JJOA01000076">
    <property type="protein sequence ID" value="KEA54832.1"/>
    <property type="molecule type" value="Genomic_DNA"/>
</dbReference>